<dbReference type="EMBL" id="CM009294">
    <property type="protein sequence ID" value="PNT38162.1"/>
    <property type="molecule type" value="Genomic_DNA"/>
</dbReference>
<accession>A0A2K2AKV8</accession>
<reference evidence="1 2" key="1">
    <citation type="journal article" date="2006" name="Science">
        <title>The genome of black cottonwood, Populus trichocarpa (Torr. &amp; Gray).</title>
        <authorList>
            <person name="Tuskan G.A."/>
            <person name="Difazio S."/>
            <person name="Jansson S."/>
            <person name="Bohlmann J."/>
            <person name="Grigoriev I."/>
            <person name="Hellsten U."/>
            <person name="Putnam N."/>
            <person name="Ralph S."/>
            <person name="Rombauts S."/>
            <person name="Salamov A."/>
            <person name="Schein J."/>
            <person name="Sterck L."/>
            <person name="Aerts A."/>
            <person name="Bhalerao R.R."/>
            <person name="Bhalerao R.P."/>
            <person name="Blaudez D."/>
            <person name="Boerjan W."/>
            <person name="Brun A."/>
            <person name="Brunner A."/>
            <person name="Busov V."/>
            <person name="Campbell M."/>
            <person name="Carlson J."/>
            <person name="Chalot M."/>
            <person name="Chapman J."/>
            <person name="Chen G.L."/>
            <person name="Cooper D."/>
            <person name="Coutinho P.M."/>
            <person name="Couturier J."/>
            <person name="Covert S."/>
            <person name="Cronk Q."/>
            <person name="Cunningham R."/>
            <person name="Davis J."/>
            <person name="Degroeve S."/>
            <person name="Dejardin A."/>
            <person name="Depamphilis C."/>
            <person name="Detter J."/>
            <person name="Dirks B."/>
            <person name="Dubchak I."/>
            <person name="Duplessis S."/>
            <person name="Ehlting J."/>
            <person name="Ellis B."/>
            <person name="Gendler K."/>
            <person name="Goodstein D."/>
            <person name="Gribskov M."/>
            <person name="Grimwood J."/>
            <person name="Groover A."/>
            <person name="Gunter L."/>
            <person name="Hamberger B."/>
            <person name="Heinze B."/>
            <person name="Helariutta Y."/>
            <person name="Henrissat B."/>
            <person name="Holligan D."/>
            <person name="Holt R."/>
            <person name="Huang W."/>
            <person name="Islam-Faridi N."/>
            <person name="Jones S."/>
            <person name="Jones-Rhoades M."/>
            <person name="Jorgensen R."/>
            <person name="Joshi C."/>
            <person name="Kangasjarvi J."/>
            <person name="Karlsson J."/>
            <person name="Kelleher C."/>
            <person name="Kirkpatrick R."/>
            <person name="Kirst M."/>
            <person name="Kohler A."/>
            <person name="Kalluri U."/>
            <person name="Larimer F."/>
            <person name="Leebens-Mack J."/>
            <person name="Leple J.C."/>
            <person name="Locascio P."/>
            <person name="Lou Y."/>
            <person name="Lucas S."/>
            <person name="Martin F."/>
            <person name="Montanini B."/>
            <person name="Napoli C."/>
            <person name="Nelson D.R."/>
            <person name="Nelson C."/>
            <person name="Nieminen K."/>
            <person name="Nilsson O."/>
            <person name="Pereda V."/>
            <person name="Peter G."/>
            <person name="Philippe R."/>
            <person name="Pilate G."/>
            <person name="Poliakov A."/>
            <person name="Razumovskaya J."/>
            <person name="Richardson P."/>
            <person name="Rinaldi C."/>
            <person name="Ritland K."/>
            <person name="Rouze P."/>
            <person name="Ryaboy D."/>
            <person name="Schmutz J."/>
            <person name="Schrader J."/>
            <person name="Segerman B."/>
            <person name="Shin H."/>
            <person name="Siddiqui A."/>
            <person name="Sterky F."/>
            <person name="Terry A."/>
            <person name="Tsai C.J."/>
            <person name="Uberbacher E."/>
            <person name="Unneberg P."/>
            <person name="Vahala J."/>
            <person name="Wall K."/>
            <person name="Wessler S."/>
            <person name="Yang G."/>
            <person name="Yin T."/>
            <person name="Douglas C."/>
            <person name="Marra M."/>
            <person name="Sandberg G."/>
            <person name="Van de Peer Y."/>
            <person name="Rokhsar D."/>
        </authorList>
    </citation>
    <scope>NUCLEOTIDE SEQUENCE [LARGE SCALE GENOMIC DNA]</scope>
    <source>
        <strain evidence="2">cv. Nisqually</strain>
    </source>
</reference>
<dbReference type="InParanoid" id="A0A2K2AKV8"/>
<organism evidence="1 2">
    <name type="scientific">Populus trichocarpa</name>
    <name type="common">Western balsam poplar</name>
    <name type="synonym">Populus balsamifera subsp. trichocarpa</name>
    <dbReference type="NCBI Taxonomy" id="3694"/>
    <lineage>
        <taxon>Eukaryota</taxon>
        <taxon>Viridiplantae</taxon>
        <taxon>Streptophyta</taxon>
        <taxon>Embryophyta</taxon>
        <taxon>Tracheophyta</taxon>
        <taxon>Spermatophyta</taxon>
        <taxon>Magnoliopsida</taxon>
        <taxon>eudicotyledons</taxon>
        <taxon>Gunneridae</taxon>
        <taxon>Pentapetalae</taxon>
        <taxon>rosids</taxon>
        <taxon>fabids</taxon>
        <taxon>Malpighiales</taxon>
        <taxon>Salicaceae</taxon>
        <taxon>Saliceae</taxon>
        <taxon>Populus</taxon>
    </lineage>
</organism>
<gene>
    <name evidence="1" type="ORF">POPTR_005G226200</name>
</gene>
<proteinExistence type="predicted"/>
<dbReference type="Proteomes" id="UP000006729">
    <property type="component" value="Chromosome 5"/>
</dbReference>
<evidence type="ECO:0000313" key="2">
    <source>
        <dbReference type="Proteomes" id="UP000006729"/>
    </source>
</evidence>
<protein>
    <submittedName>
        <fullName evidence="1">Uncharacterized protein</fullName>
    </submittedName>
</protein>
<keyword evidence="2" id="KW-1185">Reference proteome</keyword>
<name>A0A2K2AKV8_POPTR</name>
<sequence>MKLILLSHGNYRLNKVRFMNQDLNTRPETLHAIEYLLEIKLNIFSMKLLFNICLTIMYCFKVHHENGSLCYVK</sequence>
<evidence type="ECO:0000313" key="1">
    <source>
        <dbReference type="EMBL" id="PNT38162.1"/>
    </source>
</evidence>
<dbReference type="AlphaFoldDB" id="A0A2K2AKV8"/>